<dbReference type="SMART" id="SM00558">
    <property type="entry name" value="JmjC"/>
    <property type="match status" value="1"/>
</dbReference>
<protein>
    <recommendedName>
        <fullName evidence="3">JmjC domain-containing protein</fullName>
    </recommendedName>
</protein>
<feature type="non-terminal residue" evidence="4">
    <location>
        <position position="1"/>
    </location>
</feature>
<dbReference type="FunFam" id="3.30.70.360:FF:000001">
    <property type="entry name" value="N-acetyldiaminopimelate deacetylase"/>
    <property type="match status" value="1"/>
</dbReference>
<dbReference type="STRING" id="74557.A0A1V9YTN0"/>
<dbReference type="SUPFAM" id="SSF55031">
    <property type="entry name" value="Bacterial exopeptidase dimerisation domain"/>
    <property type="match status" value="1"/>
</dbReference>
<comment type="caution">
    <text evidence="4">The sequence shown here is derived from an EMBL/GenBank/DDBJ whole genome shotgun (WGS) entry which is preliminary data.</text>
</comment>
<dbReference type="InterPro" id="IPR041667">
    <property type="entry name" value="Cupin_8"/>
</dbReference>
<reference evidence="4 5" key="1">
    <citation type="journal article" date="2014" name="Genome Biol. Evol.">
        <title>The secreted proteins of Achlya hypogyna and Thraustotheca clavata identify the ancestral oomycete secretome and reveal gene acquisitions by horizontal gene transfer.</title>
        <authorList>
            <person name="Misner I."/>
            <person name="Blouin N."/>
            <person name="Leonard G."/>
            <person name="Richards T.A."/>
            <person name="Lane C.E."/>
        </authorList>
    </citation>
    <scope>NUCLEOTIDE SEQUENCE [LARGE SCALE GENOMIC DNA]</scope>
    <source>
        <strain evidence="4 5">ATCC 34112</strain>
    </source>
</reference>
<dbReference type="OrthoDB" id="203487at2759"/>
<evidence type="ECO:0000256" key="2">
    <source>
        <dbReference type="ARBA" id="ARBA00022801"/>
    </source>
</evidence>
<dbReference type="EMBL" id="JNBS01002856">
    <property type="protein sequence ID" value="OQR89115.1"/>
    <property type="molecule type" value="Genomic_DNA"/>
</dbReference>
<evidence type="ECO:0000259" key="3">
    <source>
        <dbReference type="PROSITE" id="PS51184"/>
    </source>
</evidence>
<dbReference type="InterPro" id="IPR017439">
    <property type="entry name" value="Amidohydrolase"/>
</dbReference>
<dbReference type="Pfam" id="PF07687">
    <property type="entry name" value="M20_dimer"/>
    <property type="match status" value="1"/>
</dbReference>
<accession>A0A1V9YTN0</accession>
<evidence type="ECO:0000313" key="4">
    <source>
        <dbReference type="EMBL" id="OQR89115.1"/>
    </source>
</evidence>
<dbReference type="Gene3D" id="3.40.630.10">
    <property type="entry name" value="Zn peptidases"/>
    <property type="match status" value="1"/>
</dbReference>
<dbReference type="InterPro" id="IPR036264">
    <property type="entry name" value="Bact_exopeptidase_dim_dom"/>
</dbReference>
<feature type="domain" description="JmjC" evidence="3">
    <location>
        <begin position="374"/>
        <end position="551"/>
    </location>
</feature>
<dbReference type="Gene3D" id="2.60.120.650">
    <property type="entry name" value="Cupin"/>
    <property type="match status" value="1"/>
</dbReference>
<name>A0A1V9YTN0_9STRA</name>
<keyword evidence="5" id="KW-1185">Reference proteome</keyword>
<evidence type="ECO:0000313" key="5">
    <source>
        <dbReference type="Proteomes" id="UP000243217"/>
    </source>
</evidence>
<dbReference type="NCBIfam" id="TIGR01891">
    <property type="entry name" value="amidohydrolases"/>
    <property type="match status" value="1"/>
</dbReference>
<dbReference type="PROSITE" id="PS51184">
    <property type="entry name" value="JMJC"/>
    <property type="match status" value="1"/>
</dbReference>
<dbReference type="Proteomes" id="UP000243217">
    <property type="component" value="Unassembled WGS sequence"/>
</dbReference>
<dbReference type="SUPFAM" id="SSF51197">
    <property type="entry name" value="Clavaminate synthase-like"/>
    <property type="match status" value="1"/>
</dbReference>
<evidence type="ECO:0000256" key="1">
    <source>
        <dbReference type="ARBA" id="ARBA00006153"/>
    </source>
</evidence>
<dbReference type="Gene3D" id="3.30.70.360">
    <property type="match status" value="1"/>
</dbReference>
<organism evidence="4 5">
    <name type="scientific">Thraustotheca clavata</name>
    <dbReference type="NCBI Taxonomy" id="74557"/>
    <lineage>
        <taxon>Eukaryota</taxon>
        <taxon>Sar</taxon>
        <taxon>Stramenopiles</taxon>
        <taxon>Oomycota</taxon>
        <taxon>Saprolegniomycetes</taxon>
        <taxon>Saprolegniales</taxon>
        <taxon>Achlyaceae</taxon>
        <taxon>Thraustotheca</taxon>
    </lineage>
</organism>
<keyword evidence="2" id="KW-0378">Hydrolase</keyword>
<dbReference type="Pfam" id="PF01546">
    <property type="entry name" value="Peptidase_M20"/>
    <property type="match status" value="1"/>
</dbReference>
<dbReference type="InterPro" id="IPR002933">
    <property type="entry name" value="Peptidase_M20"/>
</dbReference>
<dbReference type="SUPFAM" id="SSF53187">
    <property type="entry name" value="Zn-dependent exopeptidases"/>
    <property type="match status" value="1"/>
</dbReference>
<dbReference type="PANTHER" id="PTHR11014:SF63">
    <property type="entry name" value="METALLOPEPTIDASE, PUTATIVE (AFU_ORTHOLOGUE AFUA_6G09600)-RELATED"/>
    <property type="match status" value="1"/>
</dbReference>
<dbReference type="AlphaFoldDB" id="A0A1V9YTN0"/>
<dbReference type="InterPro" id="IPR003347">
    <property type="entry name" value="JmjC_dom"/>
</dbReference>
<dbReference type="PANTHER" id="PTHR11014">
    <property type="entry name" value="PEPTIDASE M20 FAMILY MEMBER"/>
    <property type="match status" value="1"/>
</dbReference>
<gene>
    <name evidence="4" type="ORF">THRCLA_09912</name>
</gene>
<sequence>CLDGVDEIYGYHNGPFPLGVVAVKGGPMLAHACFFSITVKGPGGHGSAPHQTQDPIVAAGQIIVAIQSIASRNISAQESAVISITQVHGGEADNVIPSSVKMSGTIRDFSPQVFSVVEERMRSIVENTAKAYGVIGTVEFKDSYPVTVNTQPQADIVAEVVSAAYGPQKVISAGLPVSGSEDFSYYLQKIPGAFYFVGTKESVSDASCAQNRNLHSDTFDFNDAALPVTVRTFLEIAQHRFGVEFTNLTSIPVIIRSYVVFGLAKMASITEVDATELTYEEFCDQYMSKNEPVLIKNIGKDWKVFDWCTPENELQYNELKSKYGTTKAPVVEYSKKSEYGEELRYEIEVGKYLDLLESGQAEKDQIYLKDWHFTRDFPHDVIYTTPEYFRDDWLNWWWDCKAKKYTAKEPLDDYRFVYLGPRGSFTPLHHDVFESNRYTYCYALLKLEFSWSINIIGEKEWIFFAPSEVHKLRDQFGRTVLTNALDYDSSKYPLASTATPIRLIQPPRSAILVPSGWYHQVTNTKTTLSINHNWFNAYNIEIVWKYFQRELQAVEKEIAHCRDSFDTEDEWIAQLILRANIGMDFNEFRELLQAKALDTNATEFDSIQINKILNELCVD</sequence>
<comment type="similarity">
    <text evidence="1">Belongs to the peptidase M20 family.</text>
</comment>
<dbReference type="InterPro" id="IPR011650">
    <property type="entry name" value="Peptidase_M20_dimer"/>
</dbReference>
<dbReference type="Pfam" id="PF13621">
    <property type="entry name" value="Cupin_8"/>
    <property type="match status" value="1"/>
</dbReference>
<proteinExistence type="inferred from homology"/>
<dbReference type="GO" id="GO:0016787">
    <property type="term" value="F:hydrolase activity"/>
    <property type="evidence" value="ECO:0007669"/>
    <property type="project" value="UniProtKB-KW"/>
</dbReference>